<comment type="caution">
    <text evidence="3">The sequence shown here is derived from an EMBL/GenBank/DDBJ whole genome shotgun (WGS) entry which is preliminary data.</text>
</comment>
<accession>A0AAV4I417</accession>
<keyword evidence="4" id="KW-1185">Reference proteome</keyword>
<keyword evidence="1" id="KW-0732">Signal</keyword>
<reference evidence="3 4" key="1">
    <citation type="journal article" date="2021" name="Elife">
        <title>Chloroplast acquisition without the gene transfer in kleptoplastic sea slugs, Plakobranchus ocellatus.</title>
        <authorList>
            <person name="Maeda T."/>
            <person name="Takahashi S."/>
            <person name="Yoshida T."/>
            <person name="Shimamura S."/>
            <person name="Takaki Y."/>
            <person name="Nagai Y."/>
            <person name="Toyoda A."/>
            <person name="Suzuki Y."/>
            <person name="Arimoto A."/>
            <person name="Ishii H."/>
            <person name="Satoh N."/>
            <person name="Nishiyama T."/>
            <person name="Hasebe M."/>
            <person name="Maruyama T."/>
            <person name="Minagawa J."/>
            <person name="Obokata J."/>
            <person name="Shigenobu S."/>
        </authorList>
    </citation>
    <scope>NUCLEOTIDE SEQUENCE [LARGE SCALE GENOMIC DNA]</scope>
</reference>
<dbReference type="AlphaFoldDB" id="A0AAV4I417"/>
<dbReference type="PANTHER" id="PTHR19991:SF2">
    <property type="entry name" value="GH08893P"/>
    <property type="match status" value="1"/>
</dbReference>
<evidence type="ECO:0000313" key="4">
    <source>
        <dbReference type="Proteomes" id="UP000762676"/>
    </source>
</evidence>
<evidence type="ECO:0000256" key="1">
    <source>
        <dbReference type="SAM" id="SignalP"/>
    </source>
</evidence>
<dbReference type="Gene3D" id="3.40.30.10">
    <property type="entry name" value="Glutaredoxin"/>
    <property type="match status" value="1"/>
</dbReference>
<proteinExistence type="predicted"/>
<dbReference type="PANTHER" id="PTHR19991">
    <property type="entry name" value="L 2 01289"/>
    <property type="match status" value="1"/>
</dbReference>
<dbReference type="EMBL" id="BMAT01002270">
    <property type="protein sequence ID" value="GFS03411.1"/>
    <property type="molecule type" value="Genomic_DNA"/>
</dbReference>
<dbReference type="InterPro" id="IPR013766">
    <property type="entry name" value="Thioredoxin_domain"/>
</dbReference>
<dbReference type="Pfam" id="PF00085">
    <property type="entry name" value="Thioredoxin"/>
    <property type="match status" value="1"/>
</dbReference>
<sequence>MVMTGPLWGGASLLALVIVTLSSLCLVCGEDDNTGTIVNIDVEAWQRIHGGGRKLLLLLCVELGKSEDAALLAKLGVTNVPTLLFLRDKSHVTYDGQIDVESMLLWIPLAAEIAVQNLGDDSFEHLTQASTGATTGDWLVAFTEPRCRQVTPMLDTVGVRFKGKVNIAEVNMSDSPGLVQRFQVKECPHLIYFRKGKMYRYGLPTMDTASIRSFLDGFYKNAKAESVPIAKSQL</sequence>
<organism evidence="3 4">
    <name type="scientific">Elysia marginata</name>
    <dbReference type="NCBI Taxonomy" id="1093978"/>
    <lineage>
        <taxon>Eukaryota</taxon>
        <taxon>Metazoa</taxon>
        <taxon>Spiralia</taxon>
        <taxon>Lophotrochozoa</taxon>
        <taxon>Mollusca</taxon>
        <taxon>Gastropoda</taxon>
        <taxon>Heterobranchia</taxon>
        <taxon>Euthyneura</taxon>
        <taxon>Panpulmonata</taxon>
        <taxon>Sacoglossa</taxon>
        <taxon>Placobranchoidea</taxon>
        <taxon>Plakobranchidae</taxon>
        <taxon>Elysia</taxon>
    </lineage>
</organism>
<evidence type="ECO:0000259" key="2">
    <source>
        <dbReference type="Pfam" id="PF00085"/>
    </source>
</evidence>
<dbReference type="InterPro" id="IPR036249">
    <property type="entry name" value="Thioredoxin-like_sf"/>
</dbReference>
<protein>
    <submittedName>
        <fullName evidence="3">Thioredoxin domain-containing protein</fullName>
    </submittedName>
</protein>
<dbReference type="CDD" id="cd02961">
    <property type="entry name" value="PDI_a_family"/>
    <property type="match status" value="1"/>
</dbReference>
<dbReference type="Proteomes" id="UP000762676">
    <property type="component" value="Unassembled WGS sequence"/>
</dbReference>
<feature type="signal peptide" evidence="1">
    <location>
        <begin position="1"/>
        <end position="29"/>
    </location>
</feature>
<feature type="domain" description="Thioredoxin" evidence="2">
    <location>
        <begin position="135"/>
        <end position="199"/>
    </location>
</feature>
<feature type="chain" id="PRO_5043741513" evidence="1">
    <location>
        <begin position="30"/>
        <end position="234"/>
    </location>
</feature>
<name>A0AAV4I417_9GAST</name>
<evidence type="ECO:0000313" key="3">
    <source>
        <dbReference type="EMBL" id="GFS03411.1"/>
    </source>
</evidence>
<dbReference type="SUPFAM" id="SSF52833">
    <property type="entry name" value="Thioredoxin-like"/>
    <property type="match status" value="2"/>
</dbReference>
<gene>
    <name evidence="3" type="ORF">ElyMa_001149400</name>
</gene>